<gene>
    <name evidence="2" type="ORF">ICC18_11470</name>
</gene>
<dbReference type="AlphaFoldDB" id="A0A926KNT9"/>
<keyword evidence="1" id="KW-0472">Membrane</keyword>
<keyword evidence="3" id="KW-1185">Reference proteome</keyword>
<organism evidence="2 3">
    <name type="scientific">Paenibacillus sedimenti</name>
    <dbReference type="NCBI Taxonomy" id="2770274"/>
    <lineage>
        <taxon>Bacteria</taxon>
        <taxon>Bacillati</taxon>
        <taxon>Bacillota</taxon>
        <taxon>Bacilli</taxon>
        <taxon>Bacillales</taxon>
        <taxon>Paenibacillaceae</taxon>
        <taxon>Paenibacillus</taxon>
    </lineage>
</organism>
<evidence type="ECO:0000313" key="2">
    <source>
        <dbReference type="EMBL" id="MBD0380737.1"/>
    </source>
</evidence>
<keyword evidence="1" id="KW-1133">Transmembrane helix</keyword>
<evidence type="ECO:0000256" key="1">
    <source>
        <dbReference type="SAM" id="Phobius"/>
    </source>
</evidence>
<protein>
    <submittedName>
        <fullName evidence="2">Uncharacterized protein</fullName>
    </submittedName>
</protein>
<dbReference type="RefSeq" id="WP_188174510.1">
    <property type="nucleotide sequence ID" value="NZ_JACVVD010000003.1"/>
</dbReference>
<evidence type="ECO:0000313" key="3">
    <source>
        <dbReference type="Proteomes" id="UP000650466"/>
    </source>
</evidence>
<feature type="transmembrane region" description="Helical" evidence="1">
    <location>
        <begin position="29"/>
        <end position="48"/>
    </location>
</feature>
<sequence length="72" mass="8459">MKTLFLILVFLVLVVLEIPWLKNSNKMEFYVYGGTLLLAFTLCELYILKYHVPGPNKWISALFETFVPVYEK</sequence>
<dbReference type="Proteomes" id="UP000650466">
    <property type="component" value="Unassembled WGS sequence"/>
</dbReference>
<accession>A0A926KNT9</accession>
<keyword evidence="1" id="KW-0812">Transmembrane</keyword>
<proteinExistence type="predicted"/>
<reference evidence="2" key="1">
    <citation type="submission" date="2020-09" db="EMBL/GenBank/DDBJ databases">
        <title>Draft Genome Sequence of Paenibacillus sp. WST5.</title>
        <authorList>
            <person name="Bao Z."/>
        </authorList>
    </citation>
    <scope>NUCLEOTIDE SEQUENCE</scope>
    <source>
        <strain evidence="2">WST5</strain>
    </source>
</reference>
<comment type="caution">
    <text evidence="2">The sequence shown here is derived from an EMBL/GenBank/DDBJ whole genome shotgun (WGS) entry which is preliminary data.</text>
</comment>
<dbReference type="EMBL" id="JACVVD010000003">
    <property type="protein sequence ID" value="MBD0380737.1"/>
    <property type="molecule type" value="Genomic_DNA"/>
</dbReference>
<name>A0A926KNT9_9BACL</name>